<evidence type="ECO:0000313" key="3">
    <source>
        <dbReference type="Proteomes" id="UP000280307"/>
    </source>
</evidence>
<keyword evidence="1" id="KW-0472">Membrane</keyword>
<protein>
    <submittedName>
        <fullName evidence="2">Uncharacterized protein</fullName>
    </submittedName>
</protein>
<reference evidence="2 3" key="1">
    <citation type="submission" date="2018-12" db="EMBL/GenBank/DDBJ databases">
        <title>Genome Sequence of Candidatus Viridilinea halotolerans isolated from saline sulfide-rich spring.</title>
        <authorList>
            <person name="Grouzdev D.S."/>
            <person name="Burganskaya E.I."/>
            <person name="Krutkina M.S."/>
            <person name="Sukhacheva M.V."/>
            <person name="Gorlenko V.M."/>
        </authorList>
    </citation>
    <scope>NUCLEOTIDE SEQUENCE [LARGE SCALE GENOMIC DNA]</scope>
    <source>
        <strain evidence="2">Chok-6</strain>
    </source>
</reference>
<feature type="transmembrane region" description="Helical" evidence="1">
    <location>
        <begin position="50"/>
        <end position="67"/>
    </location>
</feature>
<dbReference type="EMBL" id="RSAS01000746">
    <property type="protein sequence ID" value="RRR68084.1"/>
    <property type="molecule type" value="Genomic_DNA"/>
</dbReference>
<evidence type="ECO:0000313" key="2">
    <source>
        <dbReference type="EMBL" id="RRR68084.1"/>
    </source>
</evidence>
<dbReference type="Proteomes" id="UP000280307">
    <property type="component" value="Unassembled WGS sequence"/>
</dbReference>
<gene>
    <name evidence="2" type="ORF">EI684_18005</name>
</gene>
<dbReference type="AlphaFoldDB" id="A0A426TTL7"/>
<evidence type="ECO:0000256" key="1">
    <source>
        <dbReference type="SAM" id="Phobius"/>
    </source>
</evidence>
<keyword evidence="1" id="KW-0812">Transmembrane</keyword>
<organism evidence="2 3">
    <name type="scientific">Candidatus Viridilinea halotolerans</name>
    <dbReference type="NCBI Taxonomy" id="2491704"/>
    <lineage>
        <taxon>Bacteria</taxon>
        <taxon>Bacillati</taxon>
        <taxon>Chloroflexota</taxon>
        <taxon>Chloroflexia</taxon>
        <taxon>Chloroflexales</taxon>
        <taxon>Chloroflexineae</taxon>
        <taxon>Oscillochloridaceae</taxon>
        <taxon>Candidatus Viridilinea</taxon>
    </lineage>
</organism>
<accession>A0A426TTL7</accession>
<comment type="caution">
    <text evidence="2">The sequence shown here is derived from an EMBL/GenBank/DDBJ whole genome shotgun (WGS) entry which is preliminary data.</text>
</comment>
<feature type="transmembrane region" description="Helical" evidence="1">
    <location>
        <begin position="20"/>
        <end position="38"/>
    </location>
</feature>
<sequence length="165" mass="18367">MFICSVTGDTQHLRVRYVPVAAWGFTLLVAFGIADIVGRVFDGRIVDLDGPLAAVAGLAGFAFFILYNGGQFVSIGFDRANDTLDLHHYGLKSLHTQRRISEVTALEVHILRRAQHRIELRLRSGERLPVTPYHIISITNRGLKSMSSLLGMEPTMIAPSRRVLR</sequence>
<keyword evidence="1" id="KW-1133">Transmembrane helix</keyword>
<name>A0A426TTL7_9CHLR</name>
<proteinExistence type="predicted"/>